<feature type="compositionally biased region" description="Polar residues" evidence="1">
    <location>
        <begin position="152"/>
        <end position="162"/>
    </location>
</feature>
<dbReference type="InterPro" id="IPR029779">
    <property type="entry name" value="Rmp24-like"/>
</dbReference>
<name>A0AAV2N9C3_9HYME</name>
<accession>A0AAV2N9C3</accession>
<organism evidence="2 3">
    <name type="scientific">Lasius platythorax</name>
    <dbReference type="NCBI Taxonomy" id="488582"/>
    <lineage>
        <taxon>Eukaryota</taxon>
        <taxon>Metazoa</taxon>
        <taxon>Ecdysozoa</taxon>
        <taxon>Arthropoda</taxon>
        <taxon>Hexapoda</taxon>
        <taxon>Insecta</taxon>
        <taxon>Pterygota</taxon>
        <taxon>Neoptera</taxon>
        <taxon>Endopterygota</taxon>
        <taxon>Hymenoptera</taxon>
        <taxon>Apocrita</taxon>
        <taxon>Aculeata</taxon>
        <taxon>Formicoidea</taxon>
        <taxon>Formicidae</taxon>
        <taxon>Formicinae</taxon>
        <taxon>Lasius</taxon>
        <taxon>Lasius</taxon>
    </lineage>
</organism>
<sequence length="257" mass="29129">MDTVKHLGNVNQFMETVKHLWNVNQLMTKLKSPLATELQTFYMQKCKNLSNIVELPQQNFGPSVMCSHCGSLWSTVDHQVRLAHGRKMSKSVKKIVRCMDENPNQKIPKVCAALAKKSIKNEMNKLVIKCSVCSKDTMLPFKKKNRLKPVELNNTQIETPQSNRKKKKKKSKDKTAGLNISGCTSVSRLNKVDSSKTCTKSPLTTPKIIPSNSNKRLPTTTKKSKKLNIERLKNIMEKSTATSTKRKSLHNFLAELY</sequence>
<protein>
    <submittedName>
        <fullName evidence="2">Uncharacterized protein</fullName>
    </submittedName>
</protein>
<feature type="compositionally biased region" description="Basic residues" evidence="1">
    <location>
        <begin position="163"/>
        <end position="172"/>
    </location>
</feature>
<keyword evidence="3" id="KW-1185">Reference proteome</keyword>
<evidence type="ECO:0000313" key="2">
    <source>
        <dbReference type="EMBL" id="CAL1675935.1"/>
    </source>
</evidence>
<feature type="region of interest" description="Disordered" evidence="1">
    <location>
        <begin position="150"/>
        <end position="177"/>
    </location>
</feature>
<evidence type="ECO:0000256" key="1">
    <source>
        <dbReference type="SAM" id="MobiDB-lite"/>
    </source>
</evidence>
<gene>
    <name evidence="2" type="ORF">LPLAT_LOCUS2216</name>
</gene>
<dbReference type="AlphaFoldDB" id="A0AAV2N9C3"/>
<dbReference type="Proteomes" id="UP001497644">
    <property type="component" value="Chromosome 11"/>
</dbReference>
<feature type="region of interest" description="Disordered" evidence="1">
    <location>
        <begin position="195"/>
        <end position="221"/>
    </location>
</feature>
<reference evidence="2" key="1">
    <citation type="submission" date="2024-04" db="EMBL/GenBank/DDBJ databases">
        <authorList>
            <consortium name="Molecular Ecology Group"/>
        </authorList>
    </citation>
    <scope>NUCLEOTIDE SEQUENCE</scope>
</reference>
<proteinExistence type="predicted"/>
<dbReference type="EMBL" id="OZ034834">
    <property type="protein sequence ID" value="CAL1675935.1"/>
    <property type="molecule type" value="Genomic_DNA"/>
</dbReference>
<dbReference type="Pfam" id="PF15719">
    <property type="entry name" value="Rmp24-like"/>
    <property type="match status" value="1"/>
</dbReference>
<evidence type="ECO:0000313" key="3">
    <source>
        <dbReference type="Proteomes" id="UP001497644"/>
    </source>
</evidence>